<keyword evidence="2 6" id="KW-0489">Methyltransferase</keyword>
<dbReference type="InterPro" id="IPR002052">
    <property type="entry name" value="DNA_methylase_N6_adenine_CS"/>
</dbReference>
<keyword evidence="3 6" id="KW-0808">Transferase</keyword>
<dbReference type="KEGG" id="phm:PSMK_31190"/>
<dbReference type="PROSITE" id="PS00092">
    <property type="entry name" value="N6_MTASE"/>
    <property type="match status" value="1"/>
</dbReference>
<evidence type="ECO:0000256" key="1">
    <source>
        <dbReference type="ARBA" id="ARBA00006594"/>
    </source>
</evidence>
<evidence type="ECO:0000256" key="3">
    <source>
        <dbReference type="ARBA" id="ARBA00022679"/>
    </source>
</evidence>
<evidence type="ECO:0000256" key="4">
    <source>
        <dbReference type="RuleBase" id="RU362026"/>
    </source>
</evidence>
<evidence type="ECO:0000313" key="6">
    <source>
        <dbReference type="EMBL" id="BAM05278.1"/>
    </source>
</evidence>
<dbReference type="RefSeq" id="WP_014438482.1">
    <property type="nucleotide sequence ID" value="NC_017080.1"/>
</dbReference>
<evidence type="ECO:0000256" key="2">
    <source>
        <dbReference type="ARBA" id="ARBA00022603"/>
    </source>
</evidence>
<keyword evidence="7" id="KW-1185">Reference proteome</keyword>
<dbReference type="EC" id="2.1.1.-" evidence="4"/>
<reference evidence="6 7" key="1">
    <citation type="submission" date="2012-02" db="EMBL/GenBank/DDBJ databases">
        <title>Complete genome sequence of Phycisphaera mikurensis NBRC 102666.</title>
        <authorList>
            <person name="Ankai A."/>
            <person name="Hosoyama A."/>
            <person name="Terui Y."/>
            <person name="Sekine M."/>
            <person name="Fukai R."/>
            <person name="Kato Y."/>
            <person name="Nakamura S."/>
            <person name="Yamada-Narita S."/>
            <person name="Kawakoshi A."/>
            <person name="Fukunaga Y."/>
            <person name="Yamazaki S."/>
            <person name="Fujita N."/>
        </authorList>
    </citation>
    <scope>NUCLEOTIDE SEQUENCE [LARGE SCALE GENOMIC DNA]</scope>
    <source>
        <strain evidence="7">NBRC 102666 / KCTC 22515 / FYK2301M01</strain>
    </source>
</reference>
<dbReference type="Gene3D" id="3.40.50.150">
    <property type="entry name" value="Vaccinia Virus protein VP39"/>
    <property type="match status" value="1"/>
</dbReference>
<feature type="domain" description="DNA methylase N-4/N-6" evidence="5">
    <location>
        <begin position="29"/>
        <end position="298"/>
    </location>
</feature>
<dbReference type="GO" id="GO:0032259">
    <property type="term" value="P:methylation"/>
    <property type="evidence" value="ECO:0007669"/>
    <property type="project" value="UniProtKB-KW"/>
</dbReference>
<dbReference type="AlphaFoldDB" id="I0IJ40"/>
<evidence type="ECO:0000259" key="5">
    <source>
        <dbReference type="Pfam" id="PF01555"/>
    </source>
</evidence>
<dbReference type="EMBL" id="AP012338">
    <property type="protein sequence ID" value="BAM05278.1"/>
    <property type="molecule type" value="Genomic_DNA"/>
</dbReference>
<dbReference type="PANTHER" id="PTHR13370:SF3">
    <property type="entry name" value="TRNA (GUANINE(10)-N2)-METHYLTRANSFERASE HOMOLOG"/>
    <property type="match status" value="1"/>
</dbReference>
<dbReference type="GO" id="GO:0008170">
    <property type="term" value="F:N-methyltransferase activity"/>
    <property type="evidence" value="ECO:0007669"/>
    <property type="project" value="InterPro"/>
</dbReference>
<organism evidence="6 7">
    <name type="scientific">Phycisphaera mikurensis (strain NBRC 102666 / KCTC 22515 / FYK2301M01)</name>
    <dbReference type="NCBI Taxonomy" id="1142394"/>
    <lineage>
        <taxon>Bacteria</taxon>
        <taxon>Pseudomonadati</taxon>
        <taxon>Planctomycetota</taxon>
        <taxon>Phycisphaerae</taxon>
        <taxon>Phycisphaerales</taxon>
        <taxon>Phycisphaeraceae</taxon>
        <taxon>Phycisphaera</taxon>
    </lineage>
</organism>
<dbReference type="GO" id="GO:0003677">
    <property type="term" value="F:DNA binding"/>
    <property type="evidence" value="ECO:0007669"/>
    <property type="project" value="InterPro"/>
</dbReference>
<accession>I0IJ40</accession>
<dbReference type="HOGENOM" id="CLU_024927_5_2_0"/>
<protein>
    <recommendedName>
        <fullName evidence="4">Methyltransferase</fullName>
        <ecNumber evidence="4">2.1.1.-</ecNumber>
    </recommendedName>
</protein>
<dbReference type="eggNOG" id="COG2189">
    <property type="taxonomic scope" value="Bacteria"/>
</dbReference>
<sequence length="308" mass="34391">MPETATPPENTILLGDCIEAVNALPEGCVDLVFADPPYNIGFGYDGHYEDDKTDEQYLGWTCDWIDACTRALAPSGSMYILIGDEYAAETRVHLKKLERAGKLLFRNWIVWHYSFGQRCKAKFNRSHAHLFYCVGSAALNPRTGKPRADLVRNPPFTFHYDQVAVPSARMTTYNDARTNPKGKLPDDTWVLKGSGVSFAHAEAWHTRPQPAQEQDGAFAEDSDTWFQSRLCGSFKEREAWHPCQLPEALLQRIVSASSNPGDLVLDPFAGSGTTLAVANRLGRRWLGCELSPDYREKALERIARHGGA</sequence>
<dbReference type="InterPro" id="IPR002941">
    <property type="entry name" value="DNA_methylase_N4/N6"/>
</dbReference>
<dbReference type="PRINTS" id="PR00508">
    <property type="entry name" value="S21N4MTFRASE"/>
</dbReference>
<dbReference type="SUPFAM" id="SSF53335">
    <property type="entry name" value="S-adenosyl-L-methionine-dependent methyltransferases"/>
    <property type="match status" value="1"/>
</dbReference>
<dbReference type="STRING" id="1142394.PSMK_31190"/>
<name>I0IJ40_PHYMF</name>
<dbReference type="PANTHER" id="PTHR13370">
    <property type="entry name" value="RNA METHYLASE-RELATED"/>
    <property type="match status" value="1"/>
</dbReference>
<dbReference type="REBASE" id="45943">
    <property type="entry name" value="M.Pmi102666ORF31190P"/>
</dbReference>
<dbReference type="InterPro" id="IPR001091">
    <property type="entry name" value="RM_Methyltransferase"/>
</dbReference>
<dbReference type="CDD" id="cd02440">
    <property type="entry name" value="AdoMet_MTases"/>
    <property type="match status" value="1"/>
</dbReference>
<proteinExistence type="inferred from homology"/>
<dbReference type="OrthoDB" id="9773571at2"/>
<dbReference type="InterPro" id="IPR029063">
    <property type="entry name" value="SAM-dependent_MTases_sf"/>
</dbReference>
<dbReference type="Pfam" id="PF01555">
    <property type="entry name" value="N6_N4_Mtase"/>
    <property type="match status" value="1"/>
</dbReference>
<gene>
    <name evidence="6" type="ordered locus">PSMK_31190</name>
</gene>
<evidence type="ECO:0000313" key="7">
    <source>
        <dbReference type="Proteomes" id="UP000007881"/>
    </source>
</evidence>
<dbReference type="Proteomes" id="UP000007881">
    <property type="component" value="Chromosome"/>
</dbReference>
<dbReference type="GO" id="GO:0005737">
    <property type="term" value="C:cytoplasm"/>
    <property type="evidence" value="ECO:0007669"/>
    <property type="project" value="TreeGrafter"/>
</dbReference>
<comment type="similarity">
    <text evidence="1 4">Belongs to the N(4)/N(6)-methyltransferase family.</text>
</comment>